<dbReference type="Gene3D" id="3.90.1580.10">
    <property type="entry name" value="paralog of FGE (formylglycine-generating enzyme)"/>
    <property type="match status" value="1"/>
</dbReference>
<protein>
    <recommendedName>
        <fullName evidence="1">Sulfatase-modifying factor enzyme-like domain-containing protein</fullName>
    </recommendedName>
</protein>
<dbReference type="SUPFAM" id="SSF56436">
    <property type="entry name" value="C-type lectin-like"/>
    <property type="match status" value="1"/>
</dbReference>
<dbReference type="EMBL" id="CP011125">
    <property type="protein sequence ID" value="AKF08042.1"/>
    <property type="molecule type" value="Genomic_DNA"/>
</dbReference>
<accession>A0A0F6W5N0</accession>
<evidence type="ECO:0000313" key="2">
    <source>
        <dbReference type="EMBL" id="AKF08042.1"/>
    </source>
</evidence>
<evidence type="ECO:0000259" key="1">
    <source>
        <dbReference type="Pfam" id="PF03781"/>
    </source>
</evidence>
<dbReference type="Proteomes" id="UP000034883">
    <property type="component" value="Chromosome"/>
</dbReference>
<dbReference type="KEGG" id="samy:DB32_005191"/>
<dbReference type="InterPro" id="IPR005532">
    <property type="entry name" value="SUMF_dom"/>
</dbReference>
<dbReference type="PANTHER" id="PTHR23150">
    <property type="entry name" value="SULFATASE MODIFYING FACTOR 1, 2"/>
    <property type="match status" value="1"/>
</dbReference>
<proteinExistence type="predicted"/>
<evidence type="ECO:0000313" key="3">
    <source>
        <dbReference type="Proteomes" id="UP000034883"/>
    </source>
</evidence>
<dbReference type="Pfam" id="PF03781">
    <property type="entry name" value="FGE-sulfatase"/>
    <property type="match status" value="1"/>
</dbReference>
<name>A0A0F6W5N0_9BACT</name>
<sequence>MFVHDRRVKPAVARIALDPSSRGVASLARTLLVGSLTLAGCECGARTGLIGPDAAPPDAFLVDAAAAPCGREHPDVACVPGGAFELARYWWYGEQPAPLEIEPSPVAPAILPTFWLDRTEVTVDAYAAAVRTGVVPAPPDDCGVRFVLGVDPDTAVIDSVPETSGWHGGVPDDARGEHPVVCVTREEAEAFCESHGGRLPLAPELMKAARGVGPGSRRFPWGDAPPTRERGWALPASGGEEQWWIEHATVGLWWGEPVALETRAVGSAPLGASPYGVLDLSGNVSEHLFDCVVDLETSYGGASTAVIEITRPAWRAECPPSDLARGTILLAGSNWASTTVGALSFGVVQLSPLPRDVHELSNVGASEPIGHPGLQFAGAFVPAEMPADTSDVPSAAERRSWLVGFRCAYDVAPASR</sequence>
<dbReference type="InterPro" id="IPR042095">
    <property type="entry name" value="SUMF_sf"/>
</dbReference>
<keyword evidence="3" id="KW-1185">Reference proteome</keyword>
<dbReference type="PANTHER" id="PTHR23150:SF19">
    <property type="entry name" value="FORMYLGLYCINE-GENERATING ENZYME"/>
    <property type="match status" value="1"/>
</dbReference>
<dbReference type="GO" id="GO:0120147">
    <property type="term" value="F:formylglycine-generating oxidase activity"/>
    <property type="evidence" value="ECO:0007669"/>
    <property type="project" value="TreeGrafter"/>
</dbReference>
<organism evidence="2 3">
    <name type="scientific">Sandaracinus amylolyticus</name>
    <dbReference type="NCBI Taxonomy" id="927083"/>
    <lineage>
        <taxon>Bacteria</taxon>
        <taxon>Pseudomonadati</taxon>
        <taxon>Myxococcota</taxon>
        <taxon>Polyangia</taxon>
        <taxon>Polyangiales</taxon>
        <taxon>Sandaracinaceae</taxon>
        <taxon>Sandaracinus</taxon>
    </lineage>
</organism>
<gene>
    <name evidence="2" type="ORF">DB32_005191</name>
</gene>
<feature type="domain" description="Sulfatase-modifying factor enzyme-like" evidence="1">
    <location>
        <begin position="74"/>
        <end position="293"/>
    </location>
</feature>
<dbReference type="InterPro" id="IPR016187">
    <property type="entry name" value="CTDL_fold"/>
</dbReference>
<dbReference type="AlphaFoldDB" id="A0A0F6W5N0"/>
<dbReference type="STRING" id="927083.DB32_005191"/>
<reference evidence="2 3" key="1">
    <citation type="submission" date="2015-03" db="EMBL/GenBank/DDBJ databases">
        <title>Genome assembly of Sandaracinus amylolyticus DSM 53668.</title>
        <authorList>
            <person name="Sharma G."/>
            <person name="Subramanian S."/>
        </authorList>
    </citation>
    <scope>NUCLEOTIDE SEQUENCE [LARGE SCALE GENOMIC DNA]</scope>
    <source>
        <strain evidence="2 3">DSM 53668</strain>
    </source>
</reference>
<dbReference type="InterPro" id="IPR051043">
    <property type="entry name" value="Sulfatase_Mod_Factor_Kinase"/>
</dbReference>